<reference evidence="2" key="1">
    <citation type="journal article" date="2019" name="Int. J. Syst. Evol. Microbiol.">
        <title>The Global Catalogue of Microorganisms (GCM) 10K type strain sequencing project: providing services to taxonomists for standard genome sequencing and annotation.</title>
        <authorList>
            <consortium name="The Broad Institute Genomics Platform"/>
            <consortium name="The Broad Institute Genome Sequencing Center for Infectious Disease"/>
            <person name="Wu L."/>
            <person name="Ma J."/>
        </authorList>
    </citation>
    <scope>NUCLEOTIDE SEQUENCE [LARGE SCALE GENOMIC DNA]</scope>
    <source>
        <strain evidence="2">CCUG 56331</strain>
    </source>
</reference>
<dbReference type="CDD" id="cd02440">
    <property type="entry name" value="AdoMet_MTases"/>
    <property type="match status" value="1"/>
</dbReference>
<keyword evidence="1" id="KW-0808">Transferase</keyword>
<dbReference type="InterPro" id="IPR029063">
    <property type="entry name" value="SAM-dependent_MTases_sf"/>
</dbReference>
<dbReference type="PANTHER" id="PTHR35276:SF1">
    <property type="entry name" value="TRNA (MNM(5)S(2)U34)-METHYLTRANSFERASE, CHLOROPLASTIC"/>
    <property type="match status" value="1"/>
</dbReference>
<dbReference type="Pfam" id="PF06962">
    <property type="entry name" value="rRNA_methylase"/>
    <property type="match status" value="1"/>
</dbReference>
<accession>A0ABW0RKA8</accession>
<keyword evidence="1" id="KW-0489">Methyltransferase</keyword>
<organism evidence="1 2">
    <name type="scientific">Ureibacillus suwonensis</name>
    <dbReference type="NCBI Taxonomy" id="313007"/>
    <lineage>
        <taxon>Bacteria</taxon>
        <taxon>Bacillati</taxon>
        <taxon>Bacillota</taxon>
        <taxon>Bacilli</taxon>
        <taxon>Bacillales</taxon>
        <taxon>Caryophanaceae</taxon>
        <taxon>Ureibacillus</taxon>
    </lineage>
</organism>
<dbReference type="RefSeq" id="WP_390310726.1">
    <property type="nucleotide sequence ID" value="NZ_JBHSNQ010000194.1"/>
</dbReference>
<comment type="caution">
    <text evidence="1">The sequence shown here is derived from an EMBL/GenBank/DDBJ whole genome shotgun (WGS) entry which is preliminary data.</text>
</comment>
<name>A0ABW0RKA8_9BACL</name>
<dbReference type="GO" id="GO:0032259">
    <property type="term" value="P:methylation"/>
    <property type="evidence" value="ECO:0007669"/>
    <property type="project" value="UniProtKB-KW"/>
</dbReference>
<keyword evidence="2" id="KW-1185">Reference proteome</keyword>
<evidence type="ECO:0000313" key="2">
    <source>
        <dbReference type="Proteomes" id="UP001595978"/>
    </source>
</evidence>
<dbReference type="GO" id="GO:0008168">
    <property type="term" value="F:methyltransferase activity"/>
    <property type="evidence" value="ECO:0007669"/>
    <property type="project" value="UniProtKB-KW"/>
</dbReference>
<evidence type="ECO:0000313" key="1">
    <source>
        <dbReference type="EMBL" id="MFC5543367.1"/>
    </source>
</evidence>
<proteinExistence type="predicted"/>
<dbReference type="Gene3D" id="3.40.50.150">
    <property type="entry name" value="Vaccinia Virus protein VP39"/>
    <property type="match status" value="1"/>
</dbReference>
<dbReference type="EMBL" id="JBHSNQ010000194">
    <property type="protein sequence ID" value="MFC5543367.1"/>
    <property type="molecule type" value="Genomic_DNA"/>
</dbReference>
<sequence length="193" mass="21064">MMLERVLPYAKTLLSSVITEGDTAVDATAGNGHDTLFLAQLVGDSGAVYAFDIQQQAVDATIGRLKEHGLEKRAHVILDGHEHLSKYVHGEVAGAIFNLGYLPGGNHDIITKGETTISAIQQLLSKLKIGGIIVLVIYHGHEGGKEEKDAVIEYVSHLPQKYVHVLRYEFINQKNDPPFLIALEKMNRVGGSD</sequence>
<dbReference type="Proteomes" id="UP001595978">
    <property type="component" value="Unassembled WGS sequence"/>
</dbReference>
<gene>
    <name evidence="1" type="ORF">ACFPOH_16775</name>
</gene>
<dbReference type="SUPFAM" id="SSF53335">
    <property type="entry name" value="S-adenosyl-L-methionine-dependent methyltransferases"/>
    <property type="match status" value="1"/>
</dbReference>
<protein>
    <submittedName>
        <fullName evidence="1">Class I SAM-dependent methyltransferase</fullName>
    </submittedName>
</protein>
<dbReference type="PANTHER" id="PTHR35276">
    <property type="entry name" value="S-ADENOSYL-L-METHIONINE-DEPENDENT METHYLTRANSFERASES SUPERFAMILY PROTEIN"/>
    <property type="match status" value="1"/>
</dbReference>
<dbReference type="InterPro" id="IPR010719">
    <property type="entry name" value="MnmM_MeTrfase"/>
</dbReference>